<evidence type="ECO:0000313" key="2">
    <source>
        <dbReference type="EMBL" id="GAL00550.1"/>
    </source>
</evidence>
<dbReference type="EC" id="4.2.2.3" evidence="2"/>
<sequence>MKKLLLILLLILNFSCSEEQNNPSDTVVKNIEDLQNAIDNAQPGDEIILSNGVWKNSQIKFHATGTEKQPITLRAETPGKVTLEGESVLKISGEHLIVKDLYFKNGYTPDEAVIIFRNSPDSIAYNCRVTGTVIEDYTQLDRHRKDHWVEFYGQYNELDHSYIAGKSNEGPTLKVYLNDNRHINNYHKIHDNHFGPRPRKGGPKAETMQLGASMTSMTPSNTQVTNNLFEKCNGEVEIISSKSNFNNFSNNVFLESEGSVVTRHGNYANISGNLFIANDNPYVGGIRVINTGHWITNNYFYGLKGQEFRAALAVMNGIPKSPLNRYNQVTDAVIAHNSWINCEQPIHFSVGVNLDQAEVLPPSEIRSARPERVIFANNFVYNQSATSYPIKAYDKIDGVKFKSNLWTTAYDNNTTDLDYFAFAKADLKPAYGIYYTPTTYEKELYNGFNFNAIETDALGKNRNQDQNYIGAIIPPIQEEPVQLMTDNYGPEWFTAASGNQDVKTHKVSNTNELIAAIENANSEDVIVLSEGNYLIDKTIPLSKELTIRGANDKATIQFDALKTGFLMQPKGILSLENLNILGTPEQDLFNTLDENMSMAYGIHLKNVSVSNFKSVIDASKSSFADEIIVNNSQFKNCENGFLLDKETDDKGDYNVEFLTVTNSTFENISNEVIDFYRGGYDESTIGGVLNLSGNTFMNCGKTDSDEILVNTRGIVNVTFKDNTFKDNHTKLTAVLWGGAKGQQPINNTITNSGEIKVVENIALKLVY</sequence>
<dbReference type="AlphaFoldDB" id="A0A090QBV5"/>
<gene>
    <name evidence="2" type="ORF">JCM19314_2158</name>
</gene>
<evidence type="ECO:0000313" key="3">
    <source>
        <dbReference type="Proteomes" id="UP000029226"/>
    </source>
</evidence>
<feature type="chain" id="PRO_5001861684" evidence="1">
    <location>
        <begin position="20"/>
        <end position="767"/>
    </location>
</feature>
<name>A0A090QBV5_NONUL</name>
<keyword evidence="2" id="KW-0456">Lyase</keyword>
<protein>
    <submittedName>
        <fullName evidence="2">Alginate lyase</fullName>
        <ecNumber evidence="2">4.2.2.3</ecNumber>
    </submittedName>
</protein>
<dbReference type="Gene3D" id="2.160.20.10">
    <property type="entry name" value="Single-stranded right-handed beta-helix, Pectin lyase-like"/>
    <property type="match status" value="2"/>
</dbReference>
<dbReference type="SUPFAM" id="SSF51126">
    <property type="entry name" value="Pectin lyase-like"/>
    <property type="match status" value="2"/>
</dbReference>
<feature type="signal peptide" evidence="1">
    <location>
        <begin position="1"/>
        <end position="19"/>
    </location>
</feature>
<dbReference type="Pfam" id="PF14592">
    <property type="entry name" value="Chondroitinas_B"/>
    <property type="match status" value="1"/>
</dbReference>
<dbReference type="GO" id="GO:0045135">
    <property type="term" value="F:poly(beta-D-mannuronate) lyase activity"/>
    <property type="evidence" value="ECO:0007669"/>
    <property type="project" value="UniProtKB-EC"/>
</dbReference>
<dbReference type="EMBL" id="BBMM01000005">
    <property type="protein sequence ID" value="GAL00550.1"/>
    <property type="molecule type" value="Genomic_DNA"/>
</dbReference>
<dbReference type="InterPro" id="IPR039513">
    <property type="entry name" value="PL-6"/>
</dbReference>
<dbReference type="InterPro" id="IPR011050">
    <property type="entry name" value="Pectin_lyase_fold/virulence"/>
</dbReference>
<comment type="caution">
    <text evidence="2">The sequence shown here is derived from an EMBL/GenBank/DDBJ whole genome shotgun (WGS) entry which is preliminary data.</text>
</comment>
<keyword evidence="1" id="KW-0732">Signal</keyword>
<organism evidence="2 3">
    <name type="scientific">Nonlabens ulvanivorans</name>
    <name type="common">Persicivirga ulvanivorans</name>
    <dbReference type="NCBI Taxonomy" id="906888"/>
    <lineage>
        <taxon>Bacteria</taxon>
        <taxon>Pseudomonadati</taxon>
        <taxon>Bacteroidota</taxon>
        <taxon>Flavobacteriia</taxon>
        <taxon>Flavobacteriales</taxon>
        <taxon>Flavobacteriaceae</taxon>
        <taxon>Nonlabens</taxon>
    </lineage>
</organism>
<accession>A0A090QBV5</accession>
<proteinExistence type="predicted"/>
<dbReference type="CDD" id="cd14251">
    <property type="entry name" value="PL-6"/>
    <property type="match status" value="1"/>
</dbReference>
<dbReference type="Proteomes" id="UP000029226">
    <property type="component" value="Unassembled WGS sequence"/>
</dbReference>
<evidence type="ECO:0000256" key="1">
    <source>
        <dbReference type="SAM" id="SignalP"/>
    </source>
</evidence>
<dbReference type="InterPro" id="IPR012334">
    <property type="entry name" value="Pectin_lyas_fold"/>
</dbReference>
<reference evidence="2 3" key="1">
    <citation type="journal article" date="2014" name="Genome Announc.">
        <title>Draft Genome Sequences of Marine Flavobacterium Nonlabens Strains NR17, NR24, NR27, NR32, NR33, and Ara13.</title>
        <authorList>
            <person name="Nakanishi M."/>
            <person name="Meirelles P."/>
            <person name="Suzuki R."/>
            <person name="Takatani N."/>
            <person name="Mino S."/>
            <person name="Suda W."/>
            <person name="Oshima K."/>
            <person name="Hattori M."/>
            <person name="Ohkuma M."/>
            <person name="Hosokawa M."/>
            <person name="Miyashita K."/>
            <person name="Thompson F.L."/>
            <person name="Niwa A."/>
            <person name="Sawabe T."/>
            <person name="Sawabe T."/>
        </authorList>
    </citation>
    <scope>NUCLEOTIDE SEQUENCE [LARGE SCALE GENOMIC DNA]</scope>
    <source>
        <strain evidence="3">JCM19314</strain>
    </source>
</reference>